<dbReference type="AlphaFoldDB" id="A0A3D8TT28"/>
<dbReference type="InterPro" id="IPR035958">
    <property type="entry name" value="SecB-like_sf"/>
</dbReference>
<sequence>MEFRANQINVEQFNFETLQAPHENAENSIQVQLNEVEPTGDDKSILDEGKIFKVDMPFSLVLDRFKINGHISRIVQVVDFFGAAEELGAERAEEMSKPLISYIKRLTYEVTEIAFDEPGYELDFESHL</sequence>
<reference evidence="2" key="1">
    <citation type="submission" date="2015-04" db="EMBL/GenBank/DDBJ databases">
        <authorList>
            <person name="Schardt J."/>
            <person name="Mueller-Herbst S."/>
            <person name="Scherer S."/>
            <person name="Huptas C."/>
        </authorList>
    </citation>
    <scope>NUCLEOTIDE SEQUENCE [LARGE SCALE GENOMIC DNA]</scope>
    <source>
        <strain evidence="2">Kiel-L1</strain>
    </source>
</reference>
<dbReference type="RefSeq" id="WP_115751685.1">
    <property type="nucleotide sequence ID" value="NZ_LARY01000001.1"/>
</dbReference>
<dbReference type="EMBL" id="LARY01000001">
    <property type="protein sequence ID" value="RDX02025.1"/>
    <property type="molecule type" value="Genomic_DNA"/>
</dbReference>
<accession>A0A3D8TT28</accession>
<evidence type="ECO:0000313" key="1">
    <source>
        <dbReference type="EMBL" id="RDX02025.1"/>
    </source>
</evidence>
<dbReference type="SUPFAM" id="SSF54611">
    <property type="entry name" value="SecB-like"/>
    <property type="match status" value="1"/>
</dbReference>
<dbReference type="Pfam" id="PF06619">
    <property type="entry name" value="DUF1149"/>
    <property type="match status" value="1"/>
</dbReference>
<proteinExistence type="predicted"/>
<comment type="caution">
    <text evidence="1">The sequence shown here is derived from an EMBL/GenBank/DDBJ whole genome shotgun (WGS) entry which is preliminary data.</text>
</comment>
<dbReference type="Proteomes" id="UP000257055">
    <property type="component" value="Unassembled WGS sequence"/>
</dbReference>
<keyword evidence="2" id="KW-1185">Reference proteome</keyword>
<dbReference type="Gene3D" id="3.10.420.10">
    <property type="entry name" value="SecB-like"/>
    <property type="match status" value="1"/>
</dbReference>
<gene>
    <name evidence="1" type="ORF">UR08_00285</name>
</gene>
<name>A0A3D8TT28_9LIST</name>
<dbReference type="InterPro" id="IPR009530">
    <property type="entry name" value="DUF1149"/>
</dbReference>
<organism evidence="1 2">
    <name type="scientific">Listeria kieliensis</name>
    <dbReference type="NCBI Taxonomy" id="1621700"/>
    <lineage>
        <taxon>Bacteria</taxon>
        <taxon>Bacillati</taxon>
        <taxon>Bacillota</taxon>
        <taxon>Bacilli</taxon>
        <taxon>Bacillales</taxon>
        <taxon>Listeriaceae</taxon>
        <taxon>Listeria</taxon>
    </lineage>
</organism>
<protein>
    <submittedName>
        <fullName evidence="1">Uncharacterized protein</fullName>
    </submittedName>
</protein>
<evidence type="ECO:0000313" key="2">
    <source>
        <dbReference type="Proteomes" id="UP000257055"/>
    </source>
</evidence>
<dbReference type="PIRSF" id="PIRSF031568">
    <property type="entry name" value="UCP031568"/>
    <property type="match status" value="1"/>
</dbReference>